<comment type="caution">
    <text evidence="3">The sequence shown here is derived from an EMBL/GenBank/DDBJ whole genome shotgun (WGS) entry which is preliminary data.</text>
</comment>
<dbReference type="EC" id="2.7.1.172" evidence="1"/>
<dbReference type="EMBL" id="JAFJYH010000018">
    <property type="protein sequence ID" value="KAG4424638.1"/>
    <property type="molecule type" value="Genomic_DNA"/>
</dbReference>
<accession>A0A8H7WH62</accession>
<name>A0A8H7WH62_9HELO</name>
<dbReference type="GO" id="GO:0102193">
    <property type="term" value="F:protein-ribulosamine 3-kinase activity"/>
    <property type="evidence" value="ECO:0007669"/>
    <property type="project" value="UniProtKB-EC"/>
</dbReference>
<dbReference type="Gene3D" id="3.90.1200.10">
    <property type="match status" value="1"/>
</dbReference>
<protein>
    <recommendedName>
        <fullName evidence="1">protein-ribulosamine 3-kinase</fullName>
        <ecNumber evidence="1">2.7.1.172</ecNumber>
    </recommendedName>
</protein>
<dbReference type="PANTHER" id="PTHR12149">
    <property type="entry name" value="FRUCTOSAMINE 3 KINASE-RELATED PROTEIN"/>
    <property type="match status" value="1"/>
</dbReference>
<evidence type="ECO:0000256" key="1">
    <source>
        <dbReference type="ARBA" id="ARBA00011961"/>
    </source>
</evidence>
<comment type="catalytic activity">
    <reaction evidence="2">
        <text>N(6)-D-ribulosyl-L-lysyl-[protein] + ATP = N(6)-(3-O-phospho-D-ribulosyl)-L-lysyl-[protein] + ADP + H(+)</text>
        <dbReference type="Rhea" id="RHEA:48432"/>
        <dbReference type="Rhea" id="RHEA-COMP:12103"/>
        <dbReference type="Rhea" id="RHEA-COMP:12104"/>
        <dbReference type="ChEBI" id="CHEBI:15378"/>
        <dbReference type="ChEBI" id="CHEBI:30616"/>
        <dbReference type="ChEBI" id="CHEBI:90418"/>
        <dbReference type="ChEBI" id="CHEBI:90420"/>
        <dbReference type="ChEBI" id="CHEBI:456216"/>
        <dbReference type="EC" id="2.7.1.172"/>
    </reaction>
    <physiologicalReaction direction="left-to-right" evidence="2">
        <dbReference type="Rhea" id="RHEA:48433"/>
    </physiologicalReaction>
</comment>
<evidence type="ECO:0000313" key="4">
    <source>
        <dbReference type="Proteomes" id="UP000664132"/>
    </source>
</evidence>
<evidence type="ECO:0000256" key="2">
    <source>
        <dbReference type="ARBA" id="ARBA00048655"/>
    </source>
</evidence>
<organism evidence="3 4">
    <name type="scientific">Cadophora malorum</name>
    <dbReference type="NCBI Taxonomy" id="108018"/>
    <lineage>
        <taxon>Eukaryota</taxon>
        <taxon>Fungi</taxon>
        <taxon>Dikarya</taxon>
        <taxon>Ascomycota</taxon>
        <taxon>Pezizomycotina</taxon>
        <taxon>Leotiomycetes</taxon>
        <taxon>Helotiales</taxon>
        <taxon>Ploettnerulaceae</taxon>
        <taxon>Cadophora</taxon>
    </lineage>
</organism>
<dbReference type="AlphaFoldDB" id="A0A8H7WH62"/>
<dbReference type="InterPro" id="IPR011009">
    <property type="entry name" value="Kinase-like_dom_sf"/>
</dbReference>
<dbReference type="PANTHER" id="PTHR12149:SF8">
    <property type="entry name" value="PROTEIN-RIBULOSAMINE 3-KINASE"/>
    <property type="match status" value="1"/>
</dbReference>
<proteinExistence type="predicted"/>
<dbReference type="SUPFAM" id="SSF56112">
    <property type="entry name" value="Protein kinase-like (PK-like)"/>
    <property type="match status" value="1"/>
</dbReference>
<dbReference type="InterPro" id="IPR016477">
    <property type="entry name" value="Fructo-/Ketosamine-3-kinase"/>
</dbReference>
<evidence type="ECO:0000313" key="3">
    <source>
        <dbReference type="EMBL" id="KAG4424638.1"/>
    </source>
</evidence>
<dbReference type="Pfam" id="PF03881">
    <property type="entry name" value="Fructosamin_kin"/>
    <property type="match status" value="1"/>
</dbReference>
<dbReference type="Proteomes" id="UP000664132">
    <property type="component" value="Unassembled WGS sequence"/>
</dbReference>
<dbReference type="OrthoDB" id="5772781at2759"/>
<gene>
    <name evidence="3" type="ORF">IFR04_002171</name>
</gene>
<reference evidence="3" key="1">
    <citation type="submission" date="2021-02" db="EMBL/GenBank/DDBJ databases">
        <title>Genome sequence Cadophora malorum strain M34.</title>
        <authorList>
            <person name="Stefanovic E."/>
            <person name="Vu D."/>
            <person name="Scully C."/>
            <person name="Dijksterhuis J."/>
            <person name="Roader J."/>
            <person name="Houbraken J."/>
        </authorList>
    </citation>
    <scope>NUCLEOTIDE SEQUENCE</scope>
    <source>
        <strain evidence="3">M34</strain>
    </source>
</reference>
<keyword evidence="4" id="KW-1185">Reference proteome</keyword>
<sequence>MSATAEISGVYAITAEVIQSDVPSLKNPLSVADHGSSAWAQSYRIDTVNDDGGDESYFMKVSHGDHGMKALHGEFESTAAIHAIVGAFTPKPIAWGSFKSIPNAHYYICKFYELAEEVPEPNEFCRKVAYLHSKSEAPNGKFGFHIVTYNGDLPQENGYASTWEEFFVNGFKHMVNLNVERGGPWQEMDDVKEAMYQKVIPRLLRPMETAGRSVKPSLVHGDLWCGNAAVDTLTDRPLIYDPASFYAHNEYELGNWRPERNKFSRVYFNAYHSHIPKTYPEEDYDDRNALYSMRFNMQAAAMFPDVKSFRESVTDEIKRLIAKFPEGYEGFEDQITASAVDT</sequence>